<comment type="subcellular location">
    <subcellularLocation>
        <location evidence="5">Cytoplasm</location>
    </subcellularLocation>
</comment>
<feature type="modified residue" description="N6-(pyridoxal phosphate)lysine" evidence="5">
    <location>
        <position position="251"/>
    </location>
</feature>
<keyword evidence="3 5" id="KW-0808">Transferase</keyword>
<feature type="binding site" evidence="5">
    <location>
        <position position="280"/>
    </location>
    <ligand>
        <name>pyridoxal 5'-phosphate</name>
        <dbReference type="ChEBI" id="CHEBI:597326"/>
    </ligand>
</feature>
<keyword evidence="7" id="KW-1185">Reference proteome</keyword>
<dbReference type="InterPro" id="IPR004636">
    <property type="entry name" value="AcOrn/SuccOrn_fam"/>
</dbReference>
<dbReference type="InterPro" id="IPR005814">
    <property type="entry name" value="Aminotrans_3"/>
</dbReference>
<feature type="binding site" evidence="5">
    <location>
        <begin position="222"/>
        <end position="225"/>
    </location>
    <ligand>
        <name>pyridoxal 5'-phosphate</name>
        <dbReference type="ChEBI" id="CHEBI:597326"/>
    </ligand>
</feature>
<dbReference type="UniPathway" id="UPA00068">
    <property type="reaction ID" value="UER00109"/>
</dbReference>
<gene>
    <name evidence="5" type="primary">argD</name>
    <name evidence="6" type="ORF">FHX40_1960</name>
</gene>
<dbReference type="RefSeq" id="WP_142259302.1">
    <property type="nucleotide sequence ID" value="NZ_BMPV01000007.1"/>
</dbReference>
<dbReference type="InterPro" id="IPR015421">
    <property type="entry name" value="PyrdxlP-dep_Trfase_major"/>
</dbReference>
<dbReference type="GO" id="GO:0003992">
    <property type="term" value="F:N2-acetyl-L-ornithine:2-oxoglutarate 5-aminotransferase activity"/>
    <property type="evidence" value="ECO:0007669"/>
    <property type="project" value="UniProtKB-UniRule"/>
</dbReference>
<dbReference type="AlphaFoldDB" id="A0A543IXF4"/>
<accession>A0A543IXF4</accession>
<feature type="binding site" evidence="5">
    <location>
        <position position="137"/>
    </location>
    <ligand>
        <name>pyridoxal 5'-phosphate</name>
        <dbReference type="ChEBI" id="CHEBI:597326"/>
    </ligand>
</feature>
<name>A0A543IXF4_9ACTN</name>
<dbReference type="NCBIfam" id="NF002874">
    <property type="entry name" value="PRK03244.1"/>
    <property type="match status" value="1"/>
</dbReference>
<dbReference type="InterPro" id="IPR015424">
    <property type="entry name" value="PyrdxlP-dep_Trfase"/>
</dbReference>
<dbReference type="PANTHER" id="PTHR11986">
    <property type="entry name" value="AMINOTRANSFERASE CLASS III"/>
    <property type="match status" value="1"/>
</dbReference>
<comment type="cofactor">
    <cofactor evidence="5">
        <name>pyridoxal 5'-phosphate</name>
        <dbReference type="ChEBI" id="CHEBI:597326"/>
    </cofactor>
    <text evidence="5">Binds 1 pyridoxal phosphate per subunit.</text>
</comment>
<dbReference type="InterPro" id="IPR015422">
    <property type="entry name" value="PyrdxlP-dep_Trfase_small"/>
</dbReference>
<evidence type="ECO:0000256" key="4">
    <source>
        <dbReference type="ARBA" id="ARBA00022898"/>
    </source>
</evidence>
<dbReference type="Proteomes" id="UP000319213">
    <property type="component" value="Unassembled WGS sequence"/>
</dbReference>
<dbReference type="PIRSF" id="PIRSF000521">
    <property type="entry name" value="Transaminase_4ab_Lys_Orn"/>
    <property type="match status" value="1"/>
</dbReference>
<feature type="binding site" evidence="5">
    <location>
        <position position="140"/>
    </location>
    <ligand>
        <name>N(2)-acetyl-L-ornithine</name>
        <dbReference type="ChEBI" id="CHEBI:57805"/>
    </ligand>
</feature>
<dbReference type="Pfam" id="PF00202">
    <property type="entry name" value="Aminotran_3"/>
    <property type="match status" value="1"/>
</dbReference>
<keyword evidence="4 5" id="KW-0663">Pyridoxal phosphate</keyword>
<evidence type="ECO:0000256" key="3">
    <source>
        <dbReference type="ARBA" id="ARBA00022679"/>
    </source>
</evidence>
<dbReference type="Gene3D" id="3.40.640.10">
    <property type="entry name" value="Type I PLP-dependent aspartate aminotransferase-like (Major domain)"/>
    <property type="match status" value="1"/>
</dbReference>
<evidence type="ECO:0000256" key="1">
    <source>
        <dbReference type="ARBA" id="ARBA00022576"/>
    </source>
</evidence>
<feature type="binding site" evidence="5">
    <location>
        <position position="279"/>
    </location>
    <ligand>
        <name>N(2)-acetyl-L-ornithine</name>
        <dbReference type="ChEBI" id="CHEBI:57805"/>
    </ligand>
</feature>
<comment type="caution">
    <text evidence="6">The sequence shown here is derived from an EMBL/GenBank/DDBJ whole genome shotgun (WGS) entry which is preliminary data.</text>
</comment>
<dbReference type="EC" id="2.6.1.11" evidence="5"/>
<dbReference type="SUPFAM" id="SSF53383">
    <property type="entry name" value="PLP-dependent transferases"/>
    <property type="match status" value="1"/>
</dbReference>
<comment type="similarity">
    <text evidence="5">Belongs to the class-III pyridoxal-phosphate-dependent aminotransferase family. ArgD subfamily.</text>
</comment>
<dbReference type="CDD" id="cd00610">
    <property type="entry name" value="OAT_like"/>
    <property type="match status" value="1"/>
</dbReference>
<keyword evidence="5" id="KW-0055">Arginine biosynthesis</keyword>
<evidence type="ECO:0000256" key="5">
    <source>
        <dbReference type="HAMAP-Rule" id="MF_01107"/>
    </source>
</evidence>
<dbReference type="Gene3D" id="3.90.1150.10">
    <property type="entry name" value="Aspartate Aminotransferase, domain 1"/>
    <property type="match status" value="1"/>
</dbReference>
<evidence type="ECO:0000313" key="6">
    <source>
        <dbReference type="EMBL" id="TQM75258.1"/>
    </source>
</evidence>
<dbReference type="GO" id="GO:0006526">
    <property type="term" value="P:L-arginine biosynthetic process"/>
    <property type="evidence" value="ECO:0007669"/>
    <property type="project" value="UniProtKB-UniRule"/>
</dbReference>
<dbReference type="InterPro" id="IPR049704">
    <property type="entry name" value="Aminotrans_3_PPA_site"/>
</dbReference>
<keyword evidence="1 5" id="KW-0032">Aminotransferase</keyword>
<dbReference type="OrthoDB" id="3699548at2"/>
<protein>
    <recommendedName>
        <fullName evidence="5">Acetylornithine aminotransferase</fullName>
        <shortName evidence="5">ACOAT</shortName>
        <ecNumber evidence="5">2.6.1.11</ecNumber>
    </recommendedName>
</protein>
<feature type="binding site" evidence="5">
    <location>
        <begin position="107"/>
        <end position="108"/>
    </location>
    <ligand>
        <name>pyridoxal 5'-phosphate</name>
        <dbReference type="ChEBI" id="CHEBI:597326"/>
    </ligand>
</feature>
<reference evidence="6 7" key="1">
    <citation type="submission" date="2019-06" db="EMBL/GenBank/DDBJ databases">
        <title>Sequencing the genomes of 1000 actinobacteria strains.</title>
        <authorList>
            <person name="Klenk H.-P."/>
        </authorList>
    </citation>
    <scope>NUCLEOTIDE SEQUENCE [LARGE SCALE GENOMIC DNA]</scope>
    <source>
        <strain evidence="6 7">DSM 43186</strain>
    </source>
</reference>
<dbReference type="GO" id="GO:0005737">
    <property type="term" value="C:cytoplasm"/>
    <property type="evidence" value="ECO:0007669"/>
    <property type="project" value="UniProtKB-SubCell"/>
</dbReference>
<dbReference type="InterPro" id="IPR050103">
    <property type="entry name" value="Class-III_PLP-dep_AT"/>
</dbReference>
<comment type="subunit">
    <text evidence="5">Homodimer.</text>
</comment>
<dbReference type="HAMAP" id="MF_01107">
    <property type="entry name" value="ArgD_aminotrans_3"/>
    <property type="match status" value="1"/>
</dbReference>
<dbReference type="EMBL" id="VFPQ01000001">
    <property type="protein sequence ID" value="TQM75258.1"/>
    <property type="molecule type" value="Genomic_DNA"/>
</dbReference>
<organism evidence="6 7">
    <name type="scientific">Thermopolyspora flexuosa</name>
    <dbReference type="NCBI Taxonomy" id="103836"/>
    <lineage>
        <taxon>Bacteria</taxon>
        <taxon>Bacillati</taxon>
        <taxon>Actinomycetota</taxon>
        <taxon>Actinomycetes</taxon>
        <taxon>Streptosporangiales</taxon>
        <taxon>Streptosporangiaceae</taxon>
        <taxon>Thermopolyspora</taxon>
    </lineage>
</organism>
<dbReference type="PANTHER" id="PTHR11986:SF79">
    <property type="entry name" value="ACETYLORNITHINE AMINOTRANSFERASE, MITOCHONDRIAL"/>
    <property type="match status" value="1"/>
</dbReference>
<keyword evidence="2 5" id="KW-0028">Amino-acid biosynthesis</keyword>
<dbReference type="NCBIfam" id="TIGR00707">
    <property type="entry name" value="argD"/>
    <property type="match status" value="1"/>
</dbReference>
<evidence type="ECO:0000313" key="7">
    <source>
        <dbReference type="Proteomes" id="UP000319213"/>
    </source>
</evidence>
<proteinExistence type="inferred from homology"/>
<dbReference type="GO" id="GO:0030170">
    <property type="term" value="F:pyridoxal phosphate binding"/>
    <property type="evidence" value="ECO:0007669"/>
    <property type="project" value="InterPro"/>
</dbReference>
<evidence type="ECO:0000256" key="2">
    <source>
        <dbReference type="ARBA" id="ARBA00022605"/>
    </source>
</evidence>
<dbReference type="GO" id="GO:0042802">
    <property type="term" value="F:identical protein binding"/>
    <property type="evidence" value="ECO:0007669"/>
    <property type="project" value="TreeGrafter"/>
</dbReference>
<dbReference type="FunFam" id="3.40.640.10:FF:000004">
    <property type="entry name" value="Acetylornithine aminotransferase"/>
    <property type="match status" value="1"/>
</dbReference>
<comment type="pathway">
    <text evidence="5">Amino-acid biosynthesis; L-arginine biosynthesis; N(2)-acetyl-L-ornithine from L-glutamate: step 4/4.</text>
</comment>
<dbReference type="PROSITE" id="PS00600">
    <property type="entry name" value="AA_TRANSFER_CLASS_3"/>
    <property type="match status" value="1"/>
</dbReference>
<sequence length="404" mass="42223">MSRNEDLLARHQAALMPTYAPQPVALVRGEGPYVWDADGNRYLDLIGGIAVNALGHNHPALVGAVTAQVSRIAHTSNLFVNEPSVLLAERLQGLLGGDCRVFLTNSGTEANECAYKLVIKHGKANGRRYIVAAENGFHGRTTGALSLTGKASIREPFGPFPVEVRFVPYGDADALKQAVTDECAAVFLEPTLGEAGVVPPPEGYLRTAREICDATGALFVMDEIQSGVGRTGHWFAHQAENVRPDIVTLAKGLGGGLPIGACAGFGPAGTIFGKGDHGSTFGGNPVACAAALAVLDTIEKENLLAHATRAAEHLHTGLAGIDHPLLRGVRGRGLWLAAVLTEPVAGRVEEAARSAGFLVNAVQPDAVRLAPPLVTTLDQLTSFVDAFPAILTQAATPPTTKDPS</sequence>
<keyword evidence="5" id="KW-0963">Cytoplasm</keyword>
<comment type="miscellaneous">
    <text evidence="5">May also have succinyldiaminopimelate aminotransferase activity, thus carrying out the corresponding step in lysine biosynthesis.</text>
</comment>
<comment type="catalytic activity">
    <reaction evidence="5">
        <text>N(2)-acetyl-L-ornithine + 2-oxoglutarate = N-acetyl-L-glutamate 5-semialdehyde + L-glutamate</text>
        <dbReference type="Rhea" id="RHEA:18049"/>
        <dbReference type="ChEBI" id="CHEBI:16810"/>
        <dbReference type="ChEBI" id="CHEBI:29123"/>
        <dbReference type="ChEBI" id="CHEBI:29985"/>
        <dbReference type="ChEBI" id="CHEBI:57805"/>
        <dbReference type="EC" id="2.6.1.11"/>
    </reaction>
</comment>